<sequence>AIIRSQVINPNSAVEACGSVAFGCEIRFGSLDREFDLNVGLRTLIWWWFLLSPVMLEK</sequence>
<dbReference type="EMBL" id="BSYO01000023">
    <property type="protein sequence ID" value="GMH21640.1"/>
    <property type="molecule type" value="Genomic_DNA"/>
</dbReference>
<name>A0AAD3T2J5_NEPGR</name>
<proteinExistence type="predicted"/>
<comment type="caution">
    <text evidence="1">The sequence shown here is derived from an EMBL/GenBank/DDBJ whole genome shotgun (WGS) entry which is preliminary data.</text>
</comment>
<gene>
    <name evidence="1" type="ORF">Nepgr_023482</name>
</gene>
<dbReference type="AlphaFoldDB" id="A0AAD3T2J5"/>
<evidence type="ECO:0000313" key="2">
    <source>
        <dbReference type="Proteomes" id="UP001279734"/>
    </source>
</evidence>
<dbReference type="Proteomes" id="UP001279734">
    <property type="component" value="Unassembled WGS sequence"/>
</dbReference>
<organism evidence="1 2">
    <name type="scientific">Nepenthes gracilis</name>
    <name type="common">Slender pitcher plant</name>
    <dbReference type="NCBI Taxonomy" id="150966"/>
    <lineage>
        <taxon>Eukaryota</taxon>
        <taxon>Viridiplantae</taxon>
        <taxon>Streptophyta</taxon>
        <taxon>Embryophyta</taxon>
        <taxon>Tracheophyta</taxon>
        <taxon>Spermatophyta</taxon>
        <taxon>Magnoliopsida</taxon>
        <taxon>eudicotyledons</taxon>
        <taxon>Gunneridae</taxon>
        <taxon>Pentapetalae</taxon>
        <taxon>Caryophyllales</taxon>
        <taxon>Nepenthaceae</taxon>
        <taxon>Nepenthes</taxon>
    </lineage>
</organism>
<keyword evidence="2" id="KW-1185">Reference proteome</keyword>
<feature type="non-terminal residue" evidence="1">
    <location>
        <position position="1"/>
    </location>
</feature>
<protein>
    <submittedName>
        <fullName evidence="1">Uncharacterized protein</fullName>
    </submittedName>
</protein>
<reference evidence="1" key="1">
    <citation type="submission" date="2023-05" db="EMBL/GenBank/DDBJ databases">
        <title>Nepenthes gracilis genome sequencing.</title>
        <authorList>
            <person name="Fukushima K."/>
        </authorList>
    </citation>
    <scope>NUCLEOTIDE SEQUENCE</scope>
    <source>
        <strain evidence="1">SING2019-196</strain>
    </source>
</reference>
<accession>A0AAD3T2J5</accession>
<evidence type="ECO:0000313" key="1">
    <source>
        <dbReference type="EMBL" id="GMH21640.1"/>
    </source>
</evidence>